<dbReference type="EMBL" id="CAJVPS010000661">
    <property type="protein sequence ID" value="CAG8501706.1"/>
    <property type="molecule type" value="Genomic_DNA"/>
</dbReference>
<evidence type="ECO:0000313" key="1">
    <source>
        <dbReference type="EMBL" id="CAG8501706.1"/>
    </source>
</evidence>
<name>A0A9N9F0I1_9GLOM</name>
<dbReference type="Gene3D" id="3.80.10.10">
    <property type="entry name" value="Ribonuclease Inhibitor"/>
    <property type="match status" value="2"/>
</dbReference>
<sequence length="506" mass="57868">MANISLNNLNSDIKEYFLEGFTEDDSSRYLLHSFLLLNHEWSKIAVKFLYKDTWIFITRMSNEKLRAKQLIDTYLKCLPNSGITTTYDYIEKTRNLDIPALYECVMYWEEETQPQYDNPQVEDIFFKLFRAFIKKSNLKECTFAKSRQEEPPLRSPMNDNYLLELVTGLDVRGVQLNYLNLGYYPCSDNALRCLTGRVTHLKTFKVKVQPGSDQALAAFLSSQRALTKLKIRSGNDISETISALASLSKTLVKLRIISCDLETYETPFTSIAACTGLRSLYMYNTKFTSRISPSDLLMPIARSCAFHNVDFTGTILPGDVLASIAIHSSSTLCRVIISERPNKYPQPDDDDDLAVGIRELAVHAKNLKVFVCKIWPGETTALLNLLNSIGHSLERLEIGSLALVNRESSDIIRAIAQNCSSLKTLDVSYLRFSRTAFEELVRGTRIEDLYLHGNRDIDDASLKIMREVWDGTLRFLDITECDHVSDKAINELYDWVEDFETDRREF</sequence>
<protein>
    <submittedName>
        <fullName evidence="1">13529_t:CDS:1</fullName>
    </submittedName>
</protein>
<dbReference type="SUPFAM" id="SSF52047">
    <property type="entry name" value="RNI-like"/>
    <property type="match status" value="1"/>
</dbReference>
<dbReference type="PANTHER" id="PTHR13318:SF190">
    <property type="entry name" value="PARTNER OF PAIRED, ISOFORM B"/>
    <property type="match status" value="1"/>
</dbReference>
<keyword evidence="2" id="KW-1185">Reference proteome</keyword>
<comment type="caution">
    <text evidence="1">The sequence shown here is derived from an EMBL/GenBank/DDBJ whole genome shotgun (WGS) entry which is preliminary data.</text>
</comment>
<dbReference type="GO" id="GO:0019005">
    <property type="term" value="C:SCF ubiquitin ligase complex"/>
    <property type="evidence" value="ECO:0007669"/>
    <property type="project" value="TreeGrafter"/>
</dbReference>
<dbReference type="Proteomes" id="UP000789508">
    <property type="component" value="Unassembled WGS sequence"/>
</dbReference>
<dbReference type="OrthoDB" id="2364652at2759"/>
<proteinExistence type="predicted"/>
<dbReference type="PANTHER" id="PTHR13318">
    <property type="entry name" value="PARTNER OF PAIRED, ISOFORM B-RELATED"/>
    <property type="match status" value="1"/>
</dbReference>
<dbReference type="GO" id="GO:0031146">
    <property type="term" value="P:SCF-dependent proteasomal ubiquitin-dependent protein catabolic process"/>
    <property type="evidence" value="ECO:0007669"/>
    <property type="project" value="TreeGrafter"/>
</dbReference>
<evidence type="ECO:0000313" key="2">
    <source>
        <dbReference type="Proteomes" id="UP000789508"/>
    </source>
</evidence>
<organism evidence="1 2">
    <name type="scientific">Ambispora leptoticha</name>
    <dbReference type="NCBI Taxonomy" id="144679"/>
    <lineage>
        <taxon>Eukaryota</taxon>
        <taxon>Fungi</taxon>
        <taxon>Fungi incertae sedis</taxon>
        <taxon>Mucoromycota</taxon>
        <taxon>Glomeromycotina</taxon>
        <taxon>Glomeromycetes</taxon>
        <taxon>Archaeosporales</taxon>
        <taxon>Ambisporaceae</taxon>
        <taxon>Ambispora</taxon>
    </lineage>
</organism>
<gene>
    <name evidence="1" type="ORF">ALEPTO_LOCUS3517</name>
</gene>
<reference evidence="1" key="1">
    <citation type="submission" date="2021-06" db="EMBL/GenBank/DDBJ databases">
        <authorList>
            <person name="Kallberg Y."/>
            <person name="Tangrot J."/>
            <person name="Rosling A."/>
        </authorList>
    </citation>
    <scope>NUCLEOTIDE SEQUENCE</scope>
    <source>
        <strain evidence="1">FL130A</strain>
    </source>
</reference>
<dbReference type="AlphaFoldDB" id="A0A9N9F0I1"/>
<dbReference type="InterPro" id="IPR032675">
    <property type="entry name" value="LRR_dom_sf"/>
</dbReference>
<accession>A0A9N9F0I1</accession>